<dbReference type="AlphaFoldDB" id="A0A336MX84"/>
<feature type="domain" description="RUN" evidence="2">
    <location>
        <begin position="405"/>
        <end position="594"/>
    </location>
</feature>
<proteinExistence type="predicted"/>
<dbReference type="EMBL" id="UFQT01003611">
    <property type="protein sequence ID" value="SSX35144.1"/>
    <property type="molecule type" value="Genomic_DNA"/>
</dbReference>
<dbReference type="SMART" id="SM00593">
    <property type="entry name" value="RUN"/>
    <property type="match status" value="1"/>
</dbReference>
<dbReference type="PROSITE" id="PS50826">
    <property type="entry name" value="RUN"/>
    <property type="match status" value="1"/>
</dbReference>
<reference evidence="3" key="1">
    <citation type="submission" date="2018-04" db="EMBL/GenBank/DDBJ databases">
        <authorList>
            <person name="Go L.Y."/>
            <person name="Mitchell J.A."/>
        </authorList>
    </citation>
    <scope>NUCLEOTIDE SEQUENCE</scope>
    <source>
        <tissue evidence="3">Whole organism</tissue>
    </source>
</reference>
<dbReference type="SUPFAM" id="SSF140741">
    <property type="entry name" value="RUN domain-like"/>
    <property type="match status" value="1"/>
</dbReference>
<accession>A0A336MX84</accession>
<dbReference type="PANTHER" id="PTHR15591">
    <property type="entry name" value="RUN AND SH3 DOMAIN CONTAINING"/>
    <property type="match status" value="1"/>
</dbReference>
<feature type="region of interest" description="Disordered" evidence="1">
    <location>
        <begin position="266"/>
        <end position="294"/>
    </location>
</feature>
<dbReference type="Pfam" id="PF02759">
    <property type="entry name" value="RUN"/>
    <property type="match status" value="1"/>
</dbReference>
<dbReference type="InterPro" id="IPR058732">
    <property type="entry name" value="RUNDC1_M"/>
</dbReference>
<evidence type="ECO:0000313" key="3">
    <source>
        <dbReference type="EMBL" id="SSX15797.1"/>
    </source>
</evidence>
<dbReference type="CDD" id="cd17683">
    <property type="entry name" value="RUN_RUNDC1"/>
    <property type="match status" value="1"/>
</dbReference>
<dbReference type="InterPro" id="IPR004012">
    <property type="entry name" value="Run_dom"/>
</dbReference>
<evidence type="ECO:0000313" key="4">
    <source>
        <dbReference type="EMBL" id="SSX35144.1"/>
    </source>
</evidence>
<dbReference type="InterPro" id="IPR047343">
    <property type="entry name" value="RUSC1_2"/>
</dbReference>
<dbReference type="Pfam" id="PF26030">
    <property type="entry name" value="RUNDC1"/>
    <property type="match status" value="1"/>
</dbReference>
<dbReference type="Gene3D" id="1.20.58.900">
    <property type="match status" value="1"/>
</dbReference>
<protein>
    <submittedName>
        <fullName evidence="4">CSON009203 protein</fullName>
    </submittedName>
</protein>
<evidence type="ECO:0000259" key="2">
    <source>
        <dbReference type="PROSITE" id="PS50826"/>
    </source>
</evidence>
<feature type="region of interest" description="Disordered" evidence="1">
    <location>
        <begin position="367"/>
        <end position="393"/>
    </location>
</feature>
<reference evidence="4" key="2">
    <citation type="submission" date="2018-07" db="EMBL/GenBank/DDBJ databases">
        <authorList>
            <person name="Quirk P.G."/>
            <person name="Krulwich T.A."/>
        </authorList>
    </citation>
    <scope>NUCLEOTIDE SEQUENCE</scope>
</reference>
<evidence type="ECO:0000256" key="1">
    <source>
        <dbReference type="SAM" id="MobiDB-lite"/>
    </source>
</evidence>
<dbReference type="PANTHER" id="PTHR15591:SF19">
    <property type="entry name" value="RUN DOMAIN-CONTAINING PROTEIN 1 ISOFORM X1"/>
    <property type="match status" value="1"/>
</dbReference>
<name>A0A336MX84_CULSO</name>
<gene>
    <name evidence="4" type="primary">CSON009203</name>
</gene>
<dbReference type="EMBL" id="UFQS01003611">
    <property type="protein sequence ID" value="SSX15797.1"/>
    <property type="molecule type" value="Genomic_DNA"/>
</dbReference>
<feature type="compositionally biased region" description="Polar residues" evidence="1">
    <location>
        <begin position="273"/>
        <end position="294"/>
    </location>
</feature>
<dbReference type="InterPro" id="IPR037213">
    <property type="entry name" value="Run_dom_sf"/>
</dbReference>
<organism evidence="4">
    <name type="scientific">Culicoides sonorensis</name>
    <name type="common">Biting midge</name>
    <dbReference type="NCBI Taxonomy" id="179676"/>
    <lineage>
        <taxon>Eukaryota</taxon>
        <taxon>Metazoa</taxon>
        <taxon>Ecdysozoa</taxon>
        <taxon>Arthropoda</taxon>
        <taxon>Hexapoda</taxon>
        <taxon>Insecta</taxon>
        <taxon>Pterygota</taxon>
        <taxon>Neoptera</taxon>
        <taxon>Endopterygota</taxon>
        <taxon>Diptera</taxon>
        <taxon>Nematocera</taxon>
        <taxon>Chironomoidea</taxon>
        <taxon>Ceratopogonidae</taxon>
        <taxon>Ceratopogoninae</taxon>
        <taxon>Culicoides</taxon>
        <taxon>Monoculicoides</taxon>
    </lineage>
</organism>
<sequence length="606" mass="69351">MSFNDENHVTPIKNHFTFEDFSTEDEFGEKPMIMSRTDSELLADGSSSEPLSVSETALRAMEEEQEMLTSSLMSLTSHFAQVQLRLRQIMEAPPNERDELLKGLEEFAFQGIPELNIPPEVASPENLLDTAVEEQGSRQRELIDTLKQQLEELEKYAYESGAGILPQSMLVEKQKVIIDELKSKINLKLNETDLPQLSPDDLKKHVDSALGEFVSPLKMKEQLVTQLKTQITDLERFIKFLQAEGIEKKTAKGKFYNKDLKCECKNVHPGSDDPNSTVKRPFDSSSSSFNARPQDTLNGKAISLLDKAATMLQFFALSQFGCTNPRFQMNTLKKTHKGNHWGDLRAQLEVDVQEVLSIVKETSKLLDHERREKARKKRNNSTSSQDSEKDKTKYRDPELIALSAELTTTVRKRLAISIQKLIEHGLRSINEQTSLVPFIGCFSHVRSDYDEYVDSDGNYREMHAWELILEYYHIKNGEQYNETPARKLSQSFNLDIAPGNTQSTKQSLLSAIGTVLAIHSPYKRSYNAHFKALISAGLNAKKLTHWLHLIFQCKELIHTYYTEWSYVRTTHFQDALKSLDVLNRYEFELPIDLAVRQFENITDIFI</sequence>
<dbReference type="OMA" id="THKGNHW"/>
<dbReference type="VEuPathDB" id="VectorBase:CSON009203"/>